<feature type="transmembrane region" description="Helical" evidence="1">
    <location>
        <begin position="20"/>
        <end position="41"/>
    </location>
</feature>
<reference evidence="2 3" key="1">
    <citation type="submission" date="2024-06" db="EMBL/GenBank/DDBJ databases">
        <title>Lysinibacillus zambalefons sp. nov., a Novel Firmicute Isolated from the Poon Bato Zambales Hyperalkaline Spring.</title>
        <authorList>
            <person name="Aja J.A."/>
            <person name="Lazaro J.E.H."/>
            <person name="Llorin L.D."/>
            <person name="Lim K.R."/>
            <person name="Teodosio J."/>
            <person name="Dalisay D.S."/>
        </authorList>
    </citation>
    <scope>NUCLEOTIDE SEQUENCE [LARGE SCALE GENOMIC DNA]</scope>
    <source>
        <strain evidence="2 3">M3</strain>
    </source>
</reference>
<keyword evidence="1" id="KW-0472">Membrane</keyword>
<name>A0ABV1N2D5_9BACI</name>
<sequence>MKQKLSPISAKERIETLDVLRGFALLGIILANIVWFLYPAYMQEDLSFKNEWTSFWNVADYTVKTILTMFVEGKFVMLTNAKIYMYKRTHLKMYTFGSLSRILIMR</sequence>
<evidence type="ECO:0008006" key="4">
    <source>
        <dbReference type="Google" id="ProtNLM"/>
    </source>
</evidence>
<feature type="transmembrane region" description="Helical" evidence="1">
    <location>
        <begin position="61"/>
        <end position="84"/>
    </location>
</feature>
<dbReference type="RefSeq" id="WP_349662273.1">
    <property type="nucleotide sequence ID" value="NZ_JBEGDG010000042.1"/>
</dbReference>
<keyword evidence="1" id="KW-1133">Transmembrane helix</keyword>
<dbReference type="InterPro" id="IPR052529">
    <property type="entry name" value="Bact_Transport_Assoc"/>
</dbReference>
<proteinExistence type="predicted"/>
<keyword evidence="3" id="KW-1185">Reference proteome</keyword>
<dbReference type="Proteomes" id="UP001478862">
    <property type="component" value="Unassembled WGS sequence"/>
</dbReference>
<protein>
    <recommendedName>
        <fullName evidence="4">DUF418 domain-containing protein</fullName>
    </recommendedName>
</protein>
<evidence type="ECO:0000256" key="1">
    <source>
        <dbReference type="SAM" id="Phobius"/>
    </source>
</evidence>
<evidence type="ECO:0000313" key="3">
    <source>
        <dbReference type="Proteomes" id="UP001478862"/>
    </source>
</evidence>
<comment type="caution">
    <text evidence="2">The sequence shown here is derived from an EMBL/GenBank/DDBJ whole genome shotgun (WGS) entry which is preliminary data.</text>
</comment>
<dbReference type="PANTHER" id="PTHR30590:SF2">
    <property type="entry name" value="INNER MEMBRANE PROTEIN"/>
    <property type="match status" value="1"/>
</dbReference>
<accession>A0ABV1N2D5</accession>
<gene>
    <name evidence="2" type="ORF">ABNX05_25675</name>
</gene>
<keyword evidence="1" id="KW-0812">Transmembrane</keyword>
<organism evidence="2 3">
    <name type="scientific">Lysinibacillus zambalensis</name>
    <dbReference type="NCBI Taxonomy" id="3160866"/>
    <lineage>
        <taxon>Bacteria</taxon>
        <taxon>Bacillati</taxon>
        <taxon>Bacillota</taxon>
        <taxon>Bacilli</taxon>
        <taxon>Bacillales</taxon>
        <taxon>Bacillaceae</taxon>
        <taxon>Lysinibacillus</taxon>
    </lineage>
</organism>
<dbReference type="EMBL" id="JBEGDG010000042">
    <property type="protein sequence ID" value="MEQ6357989.1"/>
    <property type="molecule type" value="Genomic_DNA"/>
</dbReference>
<dbReference type="PANTHER" id="PTHR30590">
    <property type="entry name" value="INNER MEMBRANE PROTEIN"/>
    <property type="match status" value="1"/>
</dbReference>
<evidence type="ECO:0000313" key="2">
    <source>
        <dbReference type="EMBL" id="MEQ6357989.1"/>
    </source>
</evidence>